<evidence type="ECO:0000256" key="1">
    <source>
        <dbReference type="ARBA" id="ARBA00022857"/>
    </source>
</evidence>
<dbReference type="GeneID" id="63858711"/>
<evidence type="ECO:0000313" key="4">
    <source>
        <dbReference type="Proteomes" id="UP000249789"/>
    </source>
</evidence>
<gene>
    <name evidence="3" type="ORF">BO72DRAFT_380213</name>
</gene>
<dbReference type="OrthoDB" id="9974981at2759"/>
<keyword evidence="2" id="KW-0560">Oxidoreductase</keyword>
<protein>
    <recommendedName>
        <fullName evidence="5">NmrA-like domain-containing protein</fullName>
    </recommendedName>
</protein>
<evidence type="ECO:0000256" key="2">
    <source>
        <dbReference type="ARBA" id="ARBA00023002"/>
    </source>
</evidence>
<feature type="non-terminal residue" evidence="3">
    <location>
        <position position="209"/>
    </location>
</feature>
<proteinExistence type="predicted"/>
<dbReference type="Proteomes" id="UP000249789">
    <property type="component" value="Unassembled WGS sequence"/>
</dbReference>
<dbReference type="VEuPathDB" id="FungiDB:BO72DRAFT_380213"/>
<dbReference type="PANTHER" id="PTHR47706:SF9">
    <property type="entry name" value="NMRA-LIKE DOMAIN-CONTAINING PROTEIN-RELATED"/>
    <property type="match status" value="1"/>
</dbReference>
<evidence type="ECO:0008006" key="5">
    <source>
        <dbReference type="Google" id="ProtNLM"/>
    </source>
</evidence>
<evidence type="ECO:0000313" key="3">
    <source>
        <dbReference type="EMBL" id="RAK76342.1"/>
    </source>
</evidence>
<dbReference type="EMBL" id="KZ824649">
    <property type="protein sequence ID" value="RAK76342.1"/>
    <property type="molecule type" value="Genomic_DNA"/>
</dbReference>
<dbReference type="GO" id="GO:0016491">
    <property type="term" value="F:oxidoreductase activity"/>
    <property type="evidence" value="ECO:0007669"/>
    <property type="project" value="UniProtKB-KW"/>
</dbReference>
<dbReference type="InterPro" id="IPR051609">
    <property type="entry name" value="NmrA/Isoflavone_reductase-like"/>
</dbReference>
<organism evidence="3 4">
    <name type="scientific">Aspergillus fijiensis CBS 313.89</name>
    <dbReference type="NCBI Taxonomy" id="1448319"/>
    <lineage>
        <taxon>Eukaryota</taxon>
        <taxon>Fungi</taxon>
        <taxon>Dikarya</taxon>
        <taxon>Ascomycota</taxon>
        <taxon>Pezizomycotina</taxon>
        <taxon>Eurotiomycetes</taxon>
        <taxon>Eurotiomycetidae</taxon>
        <taxon>Eurotiales</taxon>
        <taxon>Aspergillaceae</taxon>
        <taxon>Aspergillus</taxon>
    </lineage>
</organism>
<dbReference type="RefSeq" id="XP_040800352.1">
    <property type="nucleotide sequence ID" value="XM_040941378.1"/>
</dbReference>
<name>A0A8G1RLQ8_9EURO</name>
<dbReference type="AlphaFoldDB" id="A0A8G1RLQ8"/>
<keyword evidence="4" id="KW-1185">Reference proteome</keyword>
<keyword evidence="1" id="KW-0521">NADP</keyword>
<sequence>LIEAAERAGVRRFVSSDFRAFPEGPLMYQAMRPSWQRRAKQQSSVLREKAKQNPPFTWSTFVNGPLFGQDFGFDVKSQSAIIFDSGNEPLTAMAIKNIGQAVASMLEFLEQTANRPLQISALLTTQNRNTKGRTQTKWNKVHISTKDAELKAGAMLRNGDYKGAYIGLLVAQLFEDGAGRGVGTGADNKLLGVAPERLEDIIEVAVTEA</sequence>
<accession>A0A8G1RLQ8</accession>
<reference evidence="3 4" key="1">
    <citation type="submission" date="2018-02" db="EMBL/GenBank/DDBJ databases">
        <title>The genomes of Aspergillus section Nigri reveals drivers in fungal speciation.</title>
        <authorList>
            <consortium name="DOE Joint Genome Institute"/>
            <person name="Vesth T.C."/>
            <person name="Nybo J."/>
            <person name="Theobald S."/>
            <person name="Brandl J."/>
            <person name="Frisvad J.C."/>
            <person name="Nielsen K.F."/>
            <person name="Lyhne E.K."/>
            <person name="Kogle M.E."/>
            <person name="Kuo A."/>
            <person name="Riley R."/>
            <person name="Clum A."/>
            <person name="Nolan M."/>
            <person name="Lipzen A."/>
            <person name="Salamov A."/>
            <person name="Henrissat B."/>
            <person name="Wiebenga A."/>
            <person name="De vries R.P."/>
            <person name="Grigoriev I.V."/>
            <person name="Mortensen U.H."/>
            <person name="Andersen M.R."/>
            <person name="Baker S.E."/>
        </authorList>
    </citation>
    <scope>NUCLEOTIDE SEQUENCE [LARGE SCALE GENOMIC DNA]</scope>
    <source>
        <strain evidence="3 4">CBS 313.89</strain>
    </source>
</reference>
<dbReference type="PANTHER" id="PTHR47706">
    <property type="entry name" value="NMRA-LIKE FAMILY PROTEIN"/>
    <property type="match status" value="1"/>
</dbReference>